<evidence type="ECO:0000256" key="7">
    <source>
        <dbReference type="ARBA" id="ARBA00023212"/>
    </source>
</evidence>
<dbReference type="GO" id="GO:0046600">
    <property type="term" value="P:negative regulation of centriole replication"/>
    <property type="evidence" value="ECO:0007669"/>
    <property type="project" value="InterPro"/>
</dbReference>
<dbReference type="GO" id="GO:0005874">
    <property type="term" value="C:microtubule"/>
    <property type="evidence" value="ECO:0007669"/>
    <property type="project" value="UniProtKB-KW"/>
</dbReference>
<dbReference type="Proteomes" id="UP000663836">
    <property type="component" value="Unassembled WGS sequence"/>
</dbReference>
<feature type="compositionally biased region" description="Polar residues" evidence="10">
    <location>
        <begin position="534"/>
        <end position="549"/>
    </location>
</feature>
<evidence type="ECO:0000256" key="10">
    <source>
        <dbReference type="SAM" id="MobiDB-lite"/>
    </source>
</evidence>
<evidence type="ECO:0000256" key="5">
    <source>
        <dbReference type="ARBA" id="ARBA00022490"/>
    </source>
</evidence>
<dbReference type="GO" id="GO:0005814">
    <property type="term" value="C:centriole"/>
    <property type="evidence" value="ECO:0007669"/>
    <property type="project" value="UniProtKB-SubCell"/>
</dbReference>
<keyword evidence="8" id="KW-0539">Nucleus</keyword>
<reference evidence="11" key="1">
    <citation type="submission" date="2021-02" db="EMBL/GenBank/DDBJ databases">
        <authorList>
            <person name="Nowell W R."/>
        </authorList>
    </citation>
    <scope>NUCLEOTIDE SEQUENCE</scope>
</reference>
<evidence type="ECO:0000256" key="9">
    <source>
        <dbReference type="ARBA" id="ARBA00045771"/>
    </source>
</evidence>
<evidence type="ECO:0000256" key="2">
    <source>
        <dbReference type="ARBA" id="ARBA00004123"/>
    </source>
</evidence>
<keyword evidence="7" id="KW-0206">Cytoskeleton</keyword>
<dbReference type="InterPro" id="IPR029136">
    <property type="entry name" value="MDM1"/>
</dbReference>
<comment type="subcellular location">
    <subcellularLocation>
        <location evidence="1">Cytoplasm</location>
        <location evidence="1">Cytoskeleton</location>
        <location evidence="1">Microtubule organizing center</location>
        <location evidence="1">Centrosome</location>
        <location evidence="1">Centriole</location>
    </subcellularLocation>
    <subcellularLocation>
        <location evidence="2">Nucleus</location>
    </subcellularLocation>
</comment>
<evidence type="ECO:0000256" key="4">
    <source>
        <dbReference type="ARBA" id="ARBA00013508"/>
    </source>
</evidence>
<dbReference type="GO" id="GO:0008017">
    <property type="term" value="F:microtubule binding"/>
    <property type="evidence" value="ECO:0007669"/>
    <property type="project" value="InterPro"/>
</dbReference>
<feature type="compositionally biased region" description="Polar residues" evidence="10">
    <location>
        <begin position="695"/>
        <end position="711"/>
    </location>
</feature>
<dbReference type="PANTHER" id="PTHR32078">
    <property type="entry name" value="NUCLEAR PROTEIN MDM1"/>
    <property type="match status" value="1"/>
</dbReference>
<proteinExistence type="inferred from homology"/>
<feature type="region of interest" description="Disordered" evidence="10">
    <location>
        <begin position="695"/>
        <end position="719"/>
    </location>
</feature>
<organism evidence="11 12">
    <name type="scientific">Rotaria sordida</name>
    <dbReference type="NCBI Taxonomy" id="392033"/>
    <lineage>
        <taxon>Eukaryota</taxon>
        <taxon>Metazoa</taxon>
        <taxon>Spiralia</taxon>
        <taxon>Gnathifera</taxon>
        <taxon>Rotifera</taxon>
        <taxon>Eurotatoria</taxon>
        <taxon>Bdelloidea</taxon>
        <taxon>Philodinida</taxon>
        <taxon>Philodinidae</taxon>
        <taxon>Rotaria</taxon>
    </lineage>
</organism>
<evidence type="ECO:0000313" key="11">
    <source>
        <dbReference type="EMBL" id="CAF3536104.1"/>
    </source>
</evidence>
<comment type="similarity">
    <text evidence="3">Belongs to the MDM1 family.</text>
</comment>
<sequence>MKYQTEYQRNYQNRSSKKFHELSVEEQKLSEVPIKRSLSSPTRRHRLSPNRYYYNDDNDFVVIGPNDKFSQSSLYRLKQPFKNYPRIAKPQEYVVLGRNQKFEDNAIYKLRNPVINDSPRVVIRRRRRKNENHSCGIQTELDKAASVSHVPRHRKRIEPQSEYKHKYINWKQPPNIPVTDQKPIENSQWRDRRSDLIEPSSIVNPSKKISKGVNTPSRLEIDVHTNKQRAKRTTMDSTKLFRPKRDKANEYRTCHRRIIDPKQRKAFEAEEVDERRRKEFVKVDHAYTDDEDIGRNIDLGDEFRQKYPHGKLRRWKSEYQATYKPFWRFDYKNGKWYKDTAADETGFNPNLFWYKELMATRKRANEYRTNAEKDHFNRDYSLQLQAGFNGNNNYRAWDDDDSDTISVISIDRDLERERIECERRREKDARRKQHKQICYDNLRSRPTGKSWTFKTDQTVQTEHPTDRIVYIDEPPPKQPGVATKAFVRNLGSSSIQQHMSWDSESIYSQETNSDIDSCRKNIIRKGLSKKQESRGTGTHSPMSSERQQNNLNNDYISSQTNQQTIQPNEFNTFASRSATTNQASHNATGRPSYDTYIFDKHPYTSMNEYCSYPGSRFKDEVTEYYYGRDDNRQQYQHTPVSKSSFQNHLQTLNGNYGQTYHTHCNDDDVLSVNSARSLTSSCSLASQTLERAQQNMNKYWSGHSPTSNSSPKKPCCAEN</sequence>
<dbReference type="PANTHER" id="PTHR32078:SF1">
    <property type="entry name" value="NUCLEAR PROTEIN MDM1"/>
    <property type="match status" value="1"/>
</dbReference>
<comment type="caution">
    <text evidence="11">The sequence shown here is derived from an EMBL/GenBank/DDBJ whole genome shotgun (WGS) entry which is preliminary data.</text>
</comment>
<keyword evidence="5" id="KW-0963">Cytoplasm</keyword>
<accession>A0A818JAA7</accession>
<feature type="region of interest" description="Disordered" evidence="10">
    <location>
        <begin position="525"/>
        <end position="549"/>
    </location>
</feature>
<gene>
    <name evidence="11" type="ORF">JBS370_LOCUS615</name>
</gene>
<dbReference type="EMBL" id="CAJOBD010000017">
    <property type="protein sequence ID" value="CAF3536104.1"/>
    <property type="molecule type" value="Genomic_DNA"/>
</dbReference>
<evidence type="ECO:0000256" key="6">
    <source>
        <dbReference type="ARBA" id="ARBA00022701"/>
    </source>
</evidence>
<protein>
    <recommendedName>
        <fullName evidence="4">Nuclear protein MDM1</fullName>
    </recommendedName>
</protein>
<comment type="function">
    <text evidence="9">Microtubule-binding protein that negatively regulates centriole duplication. Binds to and stabilizes microtubules.</text>
</comment>
<dbReference type="Pfam" id="PF15501">
    <property type="entry name" value="MDM1"/>
    <property type="match status" value="1"/>
</dbReference>
<keyword evidence="6" id="KW-0493">Microtubule</keyword>
<evidence type="ECO:0000256" key="8">
    <source>
        <dbReference type="ARBA" id="ARBA00023242"/>
    </source>
</evidence>
<evidence type="ECO:0000256" key="3">
    <source>
        <dbReference type="ARBA" id="ARBA00010494"/>
    </source>
</evidence>
<evidence type="ECO:0000256" key="1">
    <source>
        <dbReference type="ARBA" id="ARBA00004114"/>
    </source>
</evidence>
<dbReference type="AlphaFoldDB" id="A0A818JAA7"/>
<evidence type="ECO:0000313" key="12">
    <source>
        <dbReference type="Proteomes" id="UP000663836"/>
    </source>
</evidence>
<name>A0A818JAA7_9BILA</name>
<dbReference type="GO" id="GO:0005634">
    <property type="term" value="C:nucleus"/>
    <property type="evidence" value="ECO:0007669"/>
    <property type="project" value="UniProtKB-SubCell"/>
</dbReference>